<protein>
    <submittedName>
        <fullName evidence="2 4">Uncharacterized protein</fullName>
    </submittedName>
</protein>
<accession>A0A0N5CRU9</accession>
<keyword evidence="1" id="KW-0175">Coiled coil</keyword>
<organism evidence="4">
    <name type="scientific">Thelazia callipaeda</name>
    <name type="common">Oriental eyeworm</name>
    <name type="synonym">Parasitic nematode</name>
    <dbReference type="NCBI Taxonomy" id="103827"/>
    <lineage>
        <taxon>Eukaryota</taxon>
        <taxon>Metazoa</taxon>
        <taxon>Ecdysozoa</taxon>
        <taxon>Nematoda</taxon>
        <taxon>Chromadorea</taxon>
        <taxon>Rhabditida</taxon>
        <taxon>Spirurina</taxon>
        <taxon>Spiruromorpha</taxon>
        <taxon>Thelazioidea</taxon>
        <taxon>Thelaziidae</taxon>
        <taxon>Thelazia</taxon>
    </lineage>
</organism>
<sequence length="295" mass="34766">MYSISEEEKIKGAEVEAKLTEAVDQLKLENEKCTETEQCLLKDENKISAMESEFQKEELLHQQSIQAISEHLETLRNQVQDIRRRMQDFDKGNREMQREIGKVKNDIAALYRDANADMKNLAVCLNDFLKEYLEAEKAYEKDRDRIERLKNIMILALRDWEEESIPSRSGTGKMDEGNVEQNFNWYARHHRFRIVKMNKYWTIFFLKNKNQSNTEMRRAALSVSNASAKCENRKKNPYLITFQYLKAGKAYEKDRDRIEQLKDILILALKNCEEESIPTRFGTDKMDEGNVEQSI</sequence>
<dbReference type="EMBL" id="UYYF01000827">
    <property type="protein sequence ID" value="VDM99172.1"/>
    <property type="molecule type" value="Genomic_DNA"/>
</dbReference>
<keyword evidence="3" id="KW-1185">Reference proteome</keyword>
<feature type="coiled-coil region" evidence="1">
    <location>
        <begin position="65"/>
        <end position="152"/>
    </location>
</feature>
<dbReference type="WBParaSite" id="TCLT_0000294901-mRNA-1">
    <property type="protein sequence ID" value="TCLT_0000294901-mRNA-1"/>
    <property type="gene ID" value="TCLT_0000294901"/>
</dbReference>
<evidence type="ECO:0000256" key="1">
    <source>
        <dbReference type="SAM" id="Coils"/>
    </source>
</evidence>
<evidence type="ECO:0000313" key="3">
    <source>
        <dbReference type="Proteomes" id="UP000276776"/>
    </source>
</evidence>
<reference evidence="4" key="1">
    <citation type="submission" date="2017-02" db="UniProtKB">
        <authorList>
            <consortium name="WormBaseParasite"/>
        </authorList>
    </citation>
    <scope>IDENTIFICATION</scope>
</reference>
<gene>
    <name evidence="2" type="ORF">TCLT_LOCUS2950</name>
</gene>
<reference evidence="2 3" key="2">
    <citation type="submission" date="2018-11" db="EMBL/GenBank/DDBJ databases">
        <authorList>
            <consortium name="Pathogen Informatics"/>
        </authorList>
    </citation>
    <scope>NUCLEOTIDE SEQUENCE [LARGE SCALE GENOMIC DNA]</scope>
</reference>
<evidence type="ECO:0000313" key="2">
    <source>
        <dbReference type="EMBL" id="VDM99172.1"/>
    </source>
</evidence>
<name>A0A0N5CRU9_THECL</name>
<evidence type="ECO:0000313" key="4">
    <source>
        <dbReference type="WBParaSite" id="TCLT_0000294901-mRNA-1"/>
    </source>
</evidence>
<dbReference type="Proteomes" id="UP000276776">
    <property type="component" value="Unassembled WGS sequence"/>
</dbReference>
<dbReference type="OrthoDB" id="10628271at2759"/>
<proteinExistence type="predicted"/>
<dbReference type="AlphaFoldDB" id="A0A0N5CRU9"/>